<protein>
    <submittedName>
        <fullName evidence="6">Carbohydrate kinase family protein</fullName>
    </submittedName>
</protein>
<dbReference type="PRINTS" id="PR00990">
    <property type="entry name" value="RIBOKINASE"/>
</dbReference>
<sequence>MPAVAILGDINVDLTLQVAAYPPEGGEGIAERQMHGIGGSATNTALILARLGQPVRFIGRTGADAWGDWCTVEMAAAGIDTRWISRDAEEPTQLNIVVVGASGERTMFSYRGANVKLGADDVKPAALAETALLHLSGYALLKAPQSNAALRAVDLARTANIPITLDIPSGIAGAIGPAVTGLLPEIDTLFLGELDAKLLGSQGQQATLDAAAHGLIEAGATNVVIKRGAEGSVLYRKGQEIHSPAVKVDVIDTTGAGDAFAAGYIFGSLAGLSVPATGALANVAGAIAASNLGPSASAVSRDALLDGISKAGIDPSLLAEIQPQIRR</sequence>
<name>A0A2P7SKM4_9HYPH</name>
<dbReference type="Gene3D" id="3.40.1190.20">
    <property type="match status" value="1"/>
</dbReference>
<dbReference type="InterPro" id="IPR029056">
    <property type="entry name" value="Ribokinase-like"/>
</dbReference>
<dbReference type="SUPFAM" id="SSF53613">
    <property type="entry name" value="Ribokinase-like"/>
    <property type="match status" value="1"/>
</dbReference>
<keyword evidence="3 4" id="KW-0418">Kinase</keyword>
<dbReference type="RefSeq" id="WP_106722957.1">
    <property type="nucleotide sequence ID" value="NZ_PXYL01000002.1"/>
</dbReference>
<dbReference type="EMBL" id="PXYL01000002">
    <property type="protein sequence ID" value="PSJ63046.1"/>
    <property type="molecule type" value="Genomic_DNA"/>
</dbReference>
<keyword evidence="2 4" id="KW-0808">Transferase</keyword>
<feature type="domain" description="Carbohydrate kinase PfkB" evidence="5">
    <location>
        <begin position="3"/>
        <end position="297"/>
    </location>
</feature>
<dbReference type="InterPro" id="IPR002139">
    <property type="entry name" value="Ribo/fructo_kinase"/>
</dbReference>
<dbReference type="PROSITE" id="PS00583">
    <property type="entry name" value="PFKB_KINASES_1"/>
    <property type="match status" value="1"/>
</dbReference>
<dbReference type="Proteomes" id="UP000240653">
    <property type="component" value="Unassembled WGS sequence"/>
</dbReference>
<dbReference type="GO" id="GO:0016301">
    <property type="term" value="F:kinase activity"/>
    <property type="evidence" value="ECO:0007669"/>
    <property type="project" value="UniProtKB-KW"/>
</dbReference>
<dbReference type="PANTHER" id="PTHR10584:SF167">
    <property type="entry name" value="PFKB DOMAIN PROTEIN"/>
    <property type="match status" value="1"/>
</dbReference>
<dbReference type="PANTHER" id="PTHR10584">
    <property type="entry name" value="SUGAR KINASE"/>
    <property type="match status" value="1"/>
</dbReference>
<dbReference type="InterPro" id="IPR002173">
    <property type="entry name" value="Carboh/pur_kinase_PfkB_CS"/>
</dbReference>
<evidence type="ECO:0000313" key="7">
    <source>
        <dbReference type="Proteomes" id="UP000240653"/>
    </source>
</evidence>
<evidence type="ECO:0000256" key="3">
    <source>
        <dbReference type="ARBA" id="ARBA00022777"/>
    </source>
</evidence>
<reference evidence="6 7" key="1">
    <citation type="submission" date="2018-03" db="EMBL/GenBank/DDBJ databases">
        <title>The draft genome of Mesorhizobium soli JCM 19897.</title>
        <authorList>
            <person name="Li L."/>
            <person name="Liu L."/>
            <person name="Liang L."/>
            <person name="Wang T."/>
            <person name="Zhang X."/>
        </authorList>
    </citation>
    <scope>NUCLEOTIDE SEQUENCE [LARGE SCALE GENOMIC DNA]</scope>
    <source>
        <strain evidence="6 7">JCM 19897</strain>
    </source>
</reference>
<gene>
    <name evidence="6" type="ORF">C7I85_05680</name>
</gene>
<dbReference type="PROSITE" id="PS00584">
    <property type="entry name" value="PFKB_KINASES_2"/>
    <property type="match status" value="1"/>
</dbReference>
<keyword evidence="7" id="KW-1185">Reference proteome</keyword>
<comment type="caution">
    <text evidence="6">The sequence shown here is derived from an EMBL/GenBank/DDBJ whole genome shotgun (WGS) entry which is preliminary data.</text>
</comment>
<accession>A0A2P7SKM4</accession>
<dbReference type="OrthoDB" id="8578462at2"/>
<dbReference type="CDD" id="cd01166">
    <property type="entry name" value="KdgK"/>
    <property type="match status" value="1"/>
</dbReference>
<dbReference type="Pfam" id="PF00294">
    <property type="entry name" value="PfkB"/>
    <property type="match status" value="1"/>
</dbReference>
<dbReference type="InterPro" id="IPR011611">
    <property type="entry name" value="PfkB_dom"/>
</dbReference>
<evidence type="ECO:0000256" key="1">
    <source>
        <dbReference type="ARBA" id="ARBA00010688"/>
    </source>
</evidence>
<evidence type="ECO:0000256" key="4">
    <source>
        <dbReference type="RuleBase" id="RU003704"/>
    </source>
</evidence>
<organism evidence="6 7">
    <name type="scientific">Pseudaminobacter soli</name>
    <name type="common">ex Li et al. 2025</name>
    <dbReference type="NCBI Taxonomy" id="1295366"/>
    <lineage>
        <taxon>Bacteria</taxon>
        <taxon>Pseudomonadati</taxon>
        <taxon>Pseudomonadota</taxon>
        <taxon>Alphaproteobacteria</taxon>
        <taxon>Hyphomicrobiales</taxon>
        <taxon>Phyllobacteriaceae</taxon>
        <taxon>Pseudaminobacter</taxon>
    </lineage>
</organism>
<comment type="similarity">
    <text evidence="1 4">Belongs to the carbohydrate kinase PfkB family.</text>
</comment>
<evidence type="ECO:0000313" key="6">
    <source>
        <dbReference type="EMBL" id="PSJ63046.1"/>
    </source>
</evidence>
<evidence type="ECO:0000259" key="5">
    <source>
        <dbReference type="Pfam" id="PF00294"/>
    </source>
</evidence>
<dbReference type="AlphaFoldDB" id="A0A2P7SKM4"/>
<dbReference type="GO" id="GO:0006796">
    <property type="term" value="P:phosphate-containing compound metabolic process"/>
    <property type="evidence" value="ECO:0007669"/>
    <property type="project" value="UniProtKB-ARBA"/>
</dbReference>
<proteinExistence type="inferred from homology"/>
<evidence type="ECO:0000256" key="2">
    <source>
        <dbReference type="ARBA" id="ARBA00022679"/>
    </source>
</evidence>